<feature type="chain" id="PRO_5022138936" description="C-type lectin domain-containing protein" evidence="5">
    <location>
        <begin position="26"/>
        <end position="1296"/>
    </location>
</feature>
<keyword evidence="5" id="KW-0732">Signal</keyword>
<feature type="domain" description="C-type lectin" evidence="6">
    <location>
        <begin position="745"/>
        <end position="898"/>
    </location>
</feature>
<name>A0A564Z7J4_HYMDI</name>
<proteinExistence type="predicted"/>
<evidence type="ECO:0000256" key="1">
    <source>
        <dbReference type="ARBA" id="ARBA00022572"/>
    </source>
</evidence>
<keyword evidence="9" id="KW-1185">Reference proteome</keyword>
<reference evidence="8 9" key="1">
    <citation type="submission" date="2019-07" db="EMBL/GenBank/DDBJ databases">
        <authorList>
            <person name="Jastrzebski P J."/>
            <person name="Paukszto L."/>
            <person name="Jastrzebski P J."/>
        </authorList>
    </citation>
    <scope>NUCLEOTIDE SEQUENCE [LARGE SCALE GENOMIC DNA]</scope>
    <source>
        <strain evidence="8 9">WMS-il1</strain>
    </source>
</reference>
<dbReference type="PANTHER" id="PTHR22801:SF63">
    <property type="entry name" value="C-TYPE LECTIN DOMAIN-CONTAINING PROTEIN"/>
    <property type="match status" value="1"/>
</dbReference>
<feature type="transmembrane region" description="Helical" evidence="4">
    <location>
        <begin position="1207"/>
        <end position="1231"/>
    </location>
</feature>
<dbReference type="InterPro" id="IPR018378">
    <property type="entry name" value="C-type_lectin_CS"/>
</dbReference>
<dbReference type="PANTHER" id="PTHR22801">
    <property type="entry name" value="LITHOSTATHINE"/>
    <property type="match status" value="1"/>
</dbReference>
<feature type="domain" description="C-type lectin" evidence="6">
    <location>
        <begin position="35"/>
        <end position="158"/>
    </location>
</feature>
<dbReference type="SUPFAM" id="SSF57440">
    <property type="entry name" value="Kringle-like"/>
    <property type="match status" value="1"/>
</dbReference>
<dbReference type="PROSITE" id="PS00615">
    <property type="entry name" value="C_TYPE_LECTIN_1"/>
    <property type="match status" value="1"/>
</dbReference>
<dbReference type="InterPro" id="IPR038178">
    <property type="entry name" value="Kringle_sf"/>
</dbReference>
<keyword evidence="1 3" id="KW-0420">Kringle</keyword>
<gene>
    <name evidence="8" type="ORF">WMSIL1_LOCUS13251</name>
</gene>
<keyword evidence="4" id="KW-1133">Transmembrane helix</keyword>
<evidence type="ECO:0000256" key="4">
    <source>
        <dbReference type="SAM" id="Phobius"/>
    </source>
</evidence>
<evidence type="ECO:0000259" key="6">
    <source>
        <dbReference type="PROSITE" id="PS50041"/>
    </source>
</evidence>
<keyword evidence="4" id="KW-0472">Membrane</keyword>
<evidence type="ECO:0000313" key="8">
    <source>
        <dbReference type="EMBL" id="VUZ55406.1"/>
    </source>
</evidence>
<evidence type="ECO:0000256" key="3">
    <source>
        <dbReference type="PROSITE-ProRule" id="PRU00121"/>
    </source>
</evidence>
<dbReference type="PROSITE" id="PS50041">
    <property type="entry name" value="C_TYPE_LECTIN_2"/>
    <property type="match status" value="4"/>
</dbReference>
<dbReference type="Proteomes" id="UP000321570">
    <property type="component" value="Unassembled WGS sequence"/>
</dbReference>
<dbReference type="InterPro" id="IPR013806">
    <property type="entry name" value="Kringle-like"/>
</dbReference>
<evidence type="ECO:0000256" key="2">
    <source>
        <dbReference type="ARBA" id="ARBA00023157"/>
    </source>
</evidence>
<feature type="signal peptide" evidence="5">
    <location>
        <begin position="1"/>
        <end position="25"/>
    </location>
</feature>
<dbReference type="SMART" id="SM00034">
    <property type="entry name" value="CLECT"/>
    <property type="match status" value="5"/>
</dbReference>
<feature type="domain" description="Kringle" evidence="7">
    <location>
        <begin position="1087"/>
        <end position="1187"/>
    </location>
</feature>
<dbReference type="InterPro" id="IPR000001">
    <property type="entry name" value="Kringle"/>
</dbReference>
<evidence type="ECO:0000313" key="9">
    <source>
        <dbReference type="Proteomes" id="UP000321570"/>
    </source>
</evidence>
<dbReference type="SUPFAM" id="SSF56436">
    <property type="entry name" value="C-type lectin-like"/>
    <property type="match status" value="5"/>
</dbReference>
<sequence length="1296" mass="144984">MQVMQVNIFSFWTISVLLLAGTALSVDCPDGFFRISNSCYFIYNDTKELYTWTEAREQCKKLHSNADLLEIHDQTTQESLNVAISLLSWPIWIGLRRNTADTPEQLASYRWLSSHRPLIYSNWATLTSDDLASSTELQCVYLSTASLRVGDWERTDCSTTRMGFGCQIPLNTPTVADSPLLRKGVKPIWNQPENSHGQICYLNTCYNLRNNVSNGANYEETKLACGKLSVALPRNPLELSFLRTLLRHKTNATQAWIGIEVTHTKDRLEFPRSSDITPWLTAAIHQSQPVFLNAHSSNESEKICFILDAIANTSRPPFNLGPCYEDEDEIWEEEEEEDYYDMEEGENLPNLTAFCTAPMTSTVGICPENNGQDQVVEWHAFGDKCYAVMSDCSGESVPASLKSPDIDTFINWLLPASLQTDDNILIGGIINTTHPLSIAWLDGSIGGDFHRLKPTSLRKDSSSNGLCLAIEPQTGWWKLRDCKGPTAPRLTLCSVPVRPTNPALTTLPPQSNKLKTSCPEDYLELNHKDGSVTCYRVRLGGLRSHGHDWRMAERACRRTVSVSDQTNRWHGHLASIPNKAVSDDIISLLQKNDYVVGILEVANNLPVHMLKPSEFVWIGLSKSHDKLFWNNWTDGSQGNSAFYEDRVQKQQSFFTDTYSNFFDHGSCIALHLPSGSWYSLRCTLDLGYLCQATPTSENQSDSSFADHFDTPNCLLAASARKIPSPETGFIQDPDVNCIAEGFTYFNGQCFRAFHDEFMTFTDAQSYCHKLGSRYSKNGDAGLAIFRSEADQLFVASQLSRLPKLPPSPAFYGRGSAIYDRLEVIWRRYHWIGMFHYRHAFHEVDERVPCYIAHELNRPHASSVDGPLCVSIKGVPDTEHFGLLSFDMGCNERLPFVCSFEPSQTCLTAKASSPVCPKGYATHHAATGDHCYRFMADFTGTYAEAESMCAQTAPGARLASLSTPYTVAWMRAHLPSDHTQTGMLPWESVPHWIGLRVPAHDETSWKWSNGLPVTHTRWASPPINVVNSDVDTCFAFSKSISMTSYELDMVSVNCTRGLSPLCETDPIASTHSSTIHIDGSYQAEDQHDYTGHHAVSESGKACIRWDLINPTNTSELEALQRAFHNATLSAVSTVLESNLSSPADLKSLAFQPVFSAVSNWCRNPGSLHDRAFCYISIDQWEYCDLPQKSRSFSSHESKSSSSMTLPTVLTIIGFLFLSLLLAFLCLSLVICLHRKSRRGWSSSYAVQEMILRRIPFAWRWRRSDSQPCLLADNVSYSACTAMTSSSTANLIASDPKV</sequence>
<feature type="domain" description="C-type lectin" evidence="6">
    <location>
        <begin position="534"/>
        <end position="691"/>
    </location>
</feature>
<dbReference type="Gene3D" id="2.40.20.10">
    <property type="entry name" value="Plasminogen Kringle 4"/>
    <property type="match status" value="1"/>
</dbReference>
<dbReference type="InterPro" id="IPR016187">
    <property type="entry name" value="CTDL_fold"/>
</dbReference>
<accession>A0A564Z7J4</accession>
<dbReference type="Pfam" id="PF00059">
    <property type="entry name" value="Lectin_C"/>
    <property type="match status" value="2"/>
</dbReference>
<dbReference type="InterPro" id="IPR050801">
    <property type="entry name" value="Ca-Dep_Lectins_ImmuneDev"/>
</dbReference>
<dbReference type="Gene3D" id="3.10.100.10">
    <property type="entry name" value="Mannose-Binding Protein A, subunit A"/>
    <property type="match status" value="4"/>
</dbReference>
<evidence type="ECO:0008006" key="10">
    <source>
        <dbReference type="Google" id="ProtNLM"/>
    </source>
</evidence>
<dbReference type="InterPro" id="IPR016186">
    <property type="entry name" value="C-type_lectin-like/link_sf"/>
</dbReference>
<evidence type="ECO:0000259" key="7">
    <source>
        <dbReference type="PROSITE" id="PS50070"/>
    </source>
</evidence>
<keyword evidence="4" id="KW-0812">Transmembrane</keyword>
<dbReference type="PROSITE" id="PS50070">
    <property type="entry name" value="KRINGLE_2"/>
    <property type="match status" value="1"/>
</dbReference>
<dbReference type="EMBL" id="CABIJS010000692">
    <property type="protein sequence ID" value="VUZ55406.1"/>
    <property type="molecule type" value="Genomic_DNA"/>
</dbReference>
<dbReference type="CDD" id="cd00037">
    <property type="entry name" value="CLECT"/>
    <property type="match status" value="3"/>
</dbReference>
<evidence type="ECO:0000256" key="5">
    <source>
        <dbReference type="SAM" id="SignalP"/>
    </source>
</evidence>
<dbReference type="InterPro" id="IPR001304">
    <property type="entry name" value="C-type_lectin-like"/>
</dbReference>
<organism evidence="8 9">
    <name type="scientific">Hymenolepis diminuta</name>
    <name type="common">Rat tapeworm</name>
    <dbReference type="NCBI Taxonomy" id="6216"/>
    <lineage>
        <taxon>Eukaryota</taxon>
        <taxon>Metazoa</taxon>
        <taxon>Spiralia</taxon>
        <taxon>Lophotrochozoa</taxon>
        <taxon>Platyhelminthes</taxon>
        <taxon>Cestoda</taxon>
        <taxon>Eucestoda</taxon>
        <taxon>Cyclophyllidea</taxon>
        <taxon>Hymenolepididae</taxon>
        <taxon>Hymenolepis</taxon>
    </lineage>
</organism>
<feature type="domain" description="C-type lectin" evidence="6">
    <location>
        <begin position="926"/>
        <end position="1062"/>
    </location>
</feature>
<keyword evidence="2" id="KW-1015">Disulfide bond</keyword>
<protein>
    <recommendedName>
        <fullName evidence="10">C-type lectin domain-containing protein</fullName>
    </recommendedName>
</protein>
<comment type="caution">
    <text evidence="3">Lacks conserved residue(s) required for the propagation of feature annotation.</text>
</comment>